<keyword evidence="12" id="KW-1185">Reference proteome</keyword>
<proteinExistence type="inferred from homology"/>
<dbReference type="PRINTS" id="PR00141">
    <property type="entry name" value="PROTEASOME"/>
</dbReference>
<evidence type="ECO:0000313" key="12">
    <source>
        <dbReference type="Proteomes" id="UP000002899"/>
    </source>
</evidence>
<dbReference type="GO" id="GO:0004298">
    <property type="term" value="F:threonine-type endopeptidase activity"/>
    <property type="evidence" value="ECO:0007669"/>
    <property type="project" value="UniProtKB-KW"/>
</dbReference>
<dbReference type="AlphaFoldDB" id="A0A1R4ACG2"/>
<evidence type="ECO:0000256" key="5">
    <source>
        <dbReference type="ARBA" id="ARBA00022801"/>
    </source>
</evidence>
<dbReference type="InterPro" id="IPR000243">
    <property type="entry name" value="Pept_T1A_subB"/>
</dbReference>
<dbReference type="OrthoDB" id="37597at2759"/>
<comment type="subunit">
    <text evidence="10">Component of the proteasome complex.</text>
</comment>
<comment type="similarity">
    <text evidence="10">Belongs to the peptidase T1B family.</text>
</comment>
<dbReference type="PROSITE" id="PS51476">
    <property type="entry name" value="PROTEASOME_BETA_2"/>
    <property type="match status" value="1"/>
</dbReference>
<evidence type="ECO:0000256" key="7">
    <source>
        <dbReference type="ARBA" id="ARBA00023145"/>
    </source>
</evidence>
<reference evidence="11 12" key="3">
    <citation type="journal article" date="2016" name="Sci. Rep.">
        <title>Genome-wide diversity and gene expression profiling of Babesia microti isolates identify polymorphic genes that mediate host-pathogen interactions.</title>
        <authorList>
            <person name="Silva J.C."/>
            <person name="Cornillot E."/>
            <person name="McCracken C."/>
            <person name="Usmani-Brown S."/>
            <person name="Dwivedi A."/>
            <person name="Ifeonu O.O."/>
            <person name="Crabtree J."/>
            <person name="Gotia H.T."/>
            <person name="Virji A.Z."/>
            <person name="Reynes C."/>
            <person name="Colinge J."/>
            <person name="Kumar V."/>
            <person name="Lawres L."/>
            <person name="Pazzi J.E."/>
            <person name="Pablo J.V."/>
            <person name="Hung C."/>
            <person name="Brancato J."/>
            <person name="Kumari P."/>
            <person name="Orvis J."/>
            <person name="Tretina K."/>
            <person name="Chibucos M."/>
            <person name="Ott S."/>
            <person name="Sadzewicz L."/>
            <person name="Sengamalay N."/>
            <person name="Shetty A.C."/>
            <person name="Su Q."/>
            <person name="Tallon L."/>
            <person name="Fraser C.M."/>
            <person name="Frutos R."/>
            <person name="Molina D.M."/>
            <person name="Krause P.J."/>
            <person name="Ben Mamoun C."/>
        </authorList>
    </citation>
    <scope>NUCLEOTIDE SEQUENCE [LARGE SCALE GENOMIC DNA]</scope>
    <source>
        <strain evidence="11 12">RI</strain>
    </source>
</reference>
<dbReference type="GO" id="GO:0005634">
    <property type="term" value="C:nucleus"/>
    <property type="evidence" value="ECO:0007669"/>
    <property type="project" value="UniProtKB-SubCell"/>
</dbReference>
<dbReference type="GO" id="GO:0051603">
    <property type="term" value="P:proteolysis involved in protein catabolic process"/>
    <property type="evidence" value="ECO:0007669"/>
    <property type="project" value="InterPro"/>
</dbReference>
<dbReference type="EMBL" id="LN871598">
    <property type="protein sequence ID" value="SJK86645.1"/>
    <property type="molecule type" value="Genomic_DNA"/>
</dbReference>
<keyword evidence="2 10" id="KW-0963">Cytoplasm</keyword>
<dbReference type="GO" id="GO:0005737">
    <property type="term" value="C:cytoplasm"/>
    <property type="evidence" value="ECO:0007669"/>
    <property type="project" value="UniProtKB-SubCell"/>
</dbReference>
<keyword evidence="8 10" id="KW-0539">Nucleus</keyword>
<dbReference type="Proteomes" id="UP000002899">
    <property type="component" value="Chromosome III"/>
</dbReference>
<dbReference type="GeneID" id="24425481"/>
<dbReference type="SUPFAM" id="SSF56235">
    <property type="entry name" value="N-terminal nucleophile aminohydrolases (Ntn hydrolases)"/>
    <property type="match status" value="1"/>
</dbReference>
<keyword evidence="3" id="KW-0645">Protease</keyword>
<comment type="subcellular location">
    <subcellularLocation>
        <location evidence="10">Cytoplasm</location>
    </subcellularLocation>
    <subcellularLocation>
        <location evidence="10">Nucleus</location>
    </subcellularLocation>
</comment>
<feature type="active site" description="Nucleophile" evidence="9">
    <location>
        <position position="28"/>
    </location>
</feature>
<dbReference type="FunFam" id="3.60.20.10:FF:000051">
    <property type="entry name" value="Proteasome subunit beta"/>
    <property type="match status" value="1"/>
</dbReference>
<name>A0A1R4ACG2_BABMR</name>
<reference evidence="11 12" key="1">
    <citation type="journal article" date="2012" name="Nucleic Acids Res.">
        <title>Sequencing of the smallest Apicomplexan genome from the human pathogen Babesia microti.</title>
        <authorList>
            <person name="Cornillot E."/>
            <person name="Hadj-Kaddour K."/>
            <person name="Dassouli A."/>
            <person name="Noel B."/>
            <person name="Ranwez V."/>
            <person name="Vacherie B."/>
            <person name="Augagneur Y."/>
            <person name="Bres V."/>
            <person name="Duclos A."/>
            <person name="Randazzo S."/>
            <person name="Carcy B."/>
            <person name="Debierre-Grockiego F."/>
            <person name="Delbecq S."/>
            <person name="Moubri-Menage K."/>
            <person name="Shams-Eldin H."/>
            <person name="Usmani-Brown S."/>
            <person name="Bringaud F."/>
            <person name="Wincker P."/>
            <person name="Vivares C.P."/>
            <person name="Schwarz R.T."/>
            <person name="Schetters T.P."/>
            <person name="Krause P.J."/>
            <person name="Gorenflot A."/>
            <person name="Berry V."/>
            <person name="Barbe V."/>
            <person name="Ben Mamoun C."/>
        </authorList>
    </citation>
    <scope>NUCLEOTIDE SEQUENCE [LARGE SCALE GENOMIC DNA]</scope>
    <source>
        <strain evidence="11 12">RI</strain>
    </source>
</reference>
<accession>A0A1R4ACG2</accession>
<dbReference type="CDD" id="cd03761">
    <property type="entry name" value="proteasome_beta_type_5"/>
    <property type="match status" value="1"/>
</dbReference>
<evidence type="ECO:0000256" key="6">
    <source>
        <dbReference type="ARBA" id="ARBA00022942"/>
    </source>
</evidence>
<dbReference type="PANTHER" id="PTHR32194">
    <property type="entry name" value="METALLOPROTEASE TLDD"/>
    <property type="match status" value="1"/>
</dbReference>
<evidence type="ECO:0000256" key="8">
    <source>
        <dbReference type="ARBA" id="ARBA00023242"/>
    </source>
</evidence>
<dbReference type="KEGG" id="bmic:BMR1_03g04170"/>
<comment type="function">
    <text evidence="10">Component of the proteasome, a multicatalytic proteinase complex which is characterized by its ability to cleave peptides with Arg, Phe, Tyr, Leu, and Glu adjacent to the leaving group at neutral or slightly basic pH. The proteasome has an ATP-dependent proteolytic activity.</text>
</comment>
<sequence length="238" mass="26067">MIETVIPTTFATPKGQSLAKKEWMHKGTTTLAFVFQGGIIVAVDSRASMGSIISSQTVKKIIEINEYMLGTMAGCAADCSYWERHLSKLCRLHQVKHGERVSIVAASKMLANIMYYFRGYGLSMGTMLAGWDHTGPKLCCIMDDGSRVVGNLFSVGSGSLFAYGVIDDGYKFDLTVDEAVELGKRGIYQATLRDGGSGGCVTVYHVHQNGWTKVVDRQDVSELHRFYAKEKGEDAAKV</sequence>
<keyword evidence="4" id="KW-0888">Threonine protease</keyword>
<evidence type="ECO:0000256" key="3">
    <source>
        <dbReference type="ARBA" id="ARBA00022670"/>
    </source>
</evidence>
<dbReference type="InterPro" id="IPR023333">
    <property type="entry name" value="Proteasome_suB-type"/>
</dbReference>
<dbReference type="Pfam" id="PF00227">
    <property type="entry name" value="Proteasome"/>
    <property type="match status" value="1"/>
</dbReference>
<dbReference type="InterPro" id="IPR029055">
    <property type="entry name" value="Ntn_hydrolases_N"/>
</dbReference>
<dbReference type="InterPro" id="IPR016050">
    <property type="entry name" value="Proteasome_bsu_CS"/>
</dbReference>
<dbReference type="PROSITE" id="PS00854">
    <property type="entry name" value="PROTEASOME_BETA_1"/>
    <property type="match status" value="1"/>
</dbReference>
<evidence type="ECO:0000313" key="11">
    <source>
        <dbReference type="EMBL" id="SJK86645.1"/>
    </source>
</evidence>
<evidence type="ECO:0000256" key="2">
    <source>
        <dbReference type="ARBA" id="ARBA00022490"/>
    </source>
</evidence>
<evidence type="ECO:0000256" key="4">
    <source>
        <dbReference type="ARBA" id="ARBA00022698"/>
    </source>
</evidence>
<gene>
    <name evidence="11" type="ORF">BMR1_03g04170</name>
</gene>
<dbReference type="PANTHER" id="PTHR32194:SF3">
    <property type="entry name" value="PROTEASOME SUBUNIT BETA"/>
    <property type="match status" value="1"/>
</dbReference>
<comment type="catalytic activity">
    <reaction evidence="1">
        <text>Cleavage of peptide bonds with very broad specificity.</text>
        <dbReference type="EC" id="3.4.25.1"/>
    </reaction>
</comment>
<dbReference type="InterPro" id="IPR001353">
    <property type="entry name" value="Proteasome_sua/b"/>
</dbReference>
<dbReference type="RefSeq" id="XP_021338777.1">
    <property type="nucleotide sequence ID" value="XM_021482234.1"/>
</dbReference>
<protein>
    <recommendedName>
        <fullName evidence="10">Proteasome subunit beta</fullName>
    </recommendedName>
</protein>
<keyword evidence="5 11" id="KW-0378">Hydrolase</keyword>
<evidence type="ECO:0000256" key="1">
    <source>
        <dbReference type="ARBA" id="ARBA00001198"/>
    </source>
</evidence>
<dbReference type="VEuPathDB" id="PiroplasmaDB:BMR1_03g04170"/>
<keyword evidence="6 10" id="KW-0647">Proteasome</keyword>
<dbReference type="Gene3D" id="3.60.20.10">
    <property type="entry name" value="Glutamine Phosphoribosylpyrophosphate, subunit 1, domain 1"/>
    <property type="match status" value="1"/>
</dbReference>
<keyword evidence="7" id="KW-0865">Zymogen</keyword>
<evidence type="ECO:0000256" key="9">
    <source>
        <dbReference type="PIRSR" id="PIRSR600243-1"/>
    </source>
</evidence>
<dbReference type="GO" id="GO:0005839">
    <property type="term" value="C:proteasome core complex"/>
    <property type="evidence" value="ECO:0007669"/>
    <property type="project" value="InterPro"/>
</dbReference>
<reference evidence="11 12" key="2">
    <citation type="journal article" date="2013" name="PLoS ONE">
        <title>Whole genome mapping and re-organization of the nuclear and mitochondrial genomes of Babesia microti isolates.</title>
        <authorList>
            <person name="Cornillot E."/>
            <person name="Dassouli A."/>
            <person name="Garg A."/>
            <person name="Pachikara N."/>
            <person name="Randazzo S."/>
            <person name="Depoix D."/>
            <person name="Carcy B."/>
            <person name="Delbecq S."/>
            <person name="Frutos R."/>
            <person name="Silva J.C."/>
            <person name="Sutton R."/>
            <person name="Krause P.J."/>
            <person name="Mamoun C.B."/>
        </authorList>
    </citation>
    <scope>NUCLEOTIDE SEQUENCE [LARGE SCALE GENOMIC DNA]</scope>
    <source>
        <strain evidence="11 12">RI</strain>
    </source>
</reference>
<organism evidence="11 12">
    <name type="scientific">Babesia microti (strain RI)</name>
    <dbReference type="NCBI Taxonomy" id="1133968"/>
    <lineage>
        <taxon>Eukaryota</taxon>
        <taxon>Sar</taxon>
        <taxon>Alveolata</taxon>
        <taxon>Apicomplexa</taxon>
        <taxon>Aconoidasida</taxon>
        <taxon>Piroplasmida</taxon>
        <taxon>Babesiidae</taxon>
        <taxon>Babesia</taxon>
    </lineage>
</organism>
<evidence type="ECO:0000256" key="10">
    <source>
        <dbReference type="RuleBase" id="RU004203"/>
    </source>
</evidence>